<dbReference type="OrthoDB" id="785995at2"/>
<dbReference type="Pfam" id="PF12388">
    <property type="entry name" value="Peptidase_M57"/>
    <property type="match status" value="1"/>
</dbReference>
<proteinExistence type="predicted"/>
<dbReference type="EMBL" id="FOBB01000006">
    <property type="protein sequence ID" value="SEM81599.1"/>
    <property type="molecule type" value="Genomic_DNA"/>
</dbReference>
<accession>A0A1H8BGK2</accession>
<sequence>MLHSSKPLISSLIVVLLMFSIACKKSIDTSTDEKVSSEVLQKIYDMGFNISGVKKVAEGYVVEGDILLKPEQLGVSSKSPWIRMGETEQYRTNNLVYSSPTSPRNITVSITGLSSDYTTSLDNAIARYNALGLSLTFQRVSGSADIAVVNESLGGALGRSGFPSGGNPYNTLRLDPAAIGSFPDINNLTTIIAHELGHCIGFRHTDYMNRSYSHCLVDASNPNDEGAGSDGAVLIFATPATPDPDSWMLACTGPFDNRPFTFRDIVALRYLYGIPSPSCGDESQRVINGVCQEAGRSIVSTEYDDLHNRCNIVYYYMWSNGEVSSQHNTREPGQCP</sequence>
<dbReference type="Proteomes" id="UP000198984">
    <property type="component" value="Unassembled WGS sequence"/>
</dbReference>
<dbReference type="SUPFAM" id="SSF55486">
    <property type="entry name" value="Metalloproteases ('zincins'), catalytic domain"/>
    <property type="match status" value="1"/>
</dbReference>
<keyword evidence="2" id="KW-1185">Reference proteome</keyword>
<gene>
    <name evidence="1" type="ORF">SAMN04488505_106225</name>
</gene>
<dbReference type="InterPro" id="IPR024079">
    <property type="entry name" value="MetalloPept_cat_dom_sf"/>
</dbReference>
<dbReference type="RefSeq" id="WP_089917657.1">
    <property type="nucleotide sequence ID" value="NZ_FOBB01000006.1"/>
</dbReference>
<dbReference type="Gene3D" id="3.40.390.10">
    <property type="entry name" value="Collagenase (Catalytic Domain)"/>
    <property type="match status" value="1"/>
</dbReference>
<name>A0A1H8BGK2_9BACT</name>
<organism evidence="1 2">
    <name type="scientific">Chitinophaga rupis</name>
    <dbReference type="NCBI Taxonomy" id="573321"/>
    <lineage>
        <taxon>Bacteria</taxon>
        <taxon>Pseudomonadati</taxon>
        <taxon>Bacteroidota</taxon>
        <taxon>Chitinophagia</taxon>
        <taxon>Chitinophagales</taxon>
        <taxon>Chitinophagaceae</taxon>
        <taxon>Chitinophaga</taxon>
    </lineage>
</organism>
<dbReference type="InterPro" id="IPR024653">
    <property type="entry name" value="Peptidase_M10/M27/M57"/>
</dbReference>
<dbReference type="STRING" id="573321.SAMN04488505_106225"/>
<evidence type="ECO:0000313" key="2">
    <source>
        <dbReference type="Proteomes" id="UP000198984"/>
    </source>
</evidence>
<evidence type="ECO:0000313" key="1">
    <source>
        <dbReference type="EMBL" id="SEM81599.1"/>
    </source>
</evidence>
<reference evidence="1 2" key="1">
    <citation type="submission" date="2016-10" db="EMBL/GenBank/DDBJ databases">
        <authorList>
            <person name="de Groot N.N."/>
        </authorList>
    </citation>
    <scope>NUCLEOTIDE SEQUENCE [LARGE SCALE GENOMIC DNA]</scope>
    <source>
        <strain evidence="1 2">DSM 21039</strain>
    </source>
</reference>
<dbReference type="GO" id="GO:0008237">
    <property type="term" value="F:metallopeptidase activity"/>
    <property type="evidence" value="ECO:0007669"/>
    <property type="project" value="InterPro"/>
</dbReference>
<protein>
    <submittedName>
        <fullName evidence="1">Dual-action HEIGH metallo-peptidase</fullName>
    </submittedName>
</protein>
<dbReference type="PROSITE" id="PS51257">
    <property type="entry name" value="PROKAR_LIPOPROTEIN"/>
    <property type="match status" value="1"/>
</dbReference>
<dbReference type="AlphaFoldDB" id="A0A1H8BGK2"/>